<organism evidence="1 2">
    <name type="scientific">Zarea fungicola</name>
    <dbReference type="NCBI Taxonomy" id="93591"/>
    <lineage>
        <taxon>Eukaryota</taxon>
        <taxon>Fungi</taxon>
        <taxon>Dikarya</taxon>
        <taxon>Ascomycota</taxon>
        <taxon>Pezizomycotina</taxon>
        <taxon>Sordariomycetes</taxon>
        <taxon>Hypocreomycetidae</taxon>
        <taxon>Hypocreales</taxon>
        <taxon>Cordycipitaceae</taxon>
        <taxon>Zarea</taxon>
    </lineage>
</organism>
<comment type="caution">
    <text evidence="1">The sequence shown here is derived from an EMBL/GenBank/DDBJ whole genome shotgun (WGS) entry which is preliminary data.</text>
</comment>
<dbReference type="EMBL" id="JANJQO010000404">
    <property type="protein sequence ID" value="KAJ2978137.1"/>
    <property type="molecule type" value="Genomic_DNA"/>
</dbReference>
<gene>
    <name evidence="1" type="ORF">NQ176_g3984</name>
</gene>
<keyword evidence="2" id="KW-1185">Reference proteome</keyword>
<accession>A0ACC1NGX1</accession>
<name>A0ACC1NGX1_9HYPO</name>
<sequence length="364" mass="40876">MAAPHRSHQISVQDFVNLSSTPPLAETVRIQAEERFHTVVDHFTPTDEDSASYNRPKLVGLVYRYAISPKSKDNVLLAFFRATELSMEGGPVDFSDATQTDALRARVVGFAEYLPTPHFRSATMRSSSRDFIGTTGDLSALRGDCLVRDRHRCVVSRDFDMDEANKRATPDGEALDDDGNPILNDDVRILEVAHILPHSLVQVGSESEELSDSRKTALEILNMFDSDVVHLINGVDSDRPYNALTLTTDLHRAFGRFDVYFTQITDLPHTYEIKTFQRFGFQRILPVTRALYLMPDQSIEPPSPRLLALHRAIGHILHLSGAGRYIQNLLDKFEDQMVHSDGSTPLADLVQLRMNAWTATRVNS</sequence>
<reference evidence="1" key="1">
    <citation type="submission" date="2022-08" db="EMBL/GenBank/DDBJ databases">
        <title>Genome Sequence of Lecanicillium fungicola.</title>
        <authorList>
            <person name="Buettner E."/>
        </authorList>
    </citation>
    <scope>NUCLEOTIDE SEQUENCE</scope>
    <source>
        <strain evidence="1">Babe33</strain>
    </source>
</reference>
<protein>
    <submittedName>
        <fullName evidence="1">Uncharacterized protein</fullName>
    </submittedName>
</protein>
<dbReference type="Proteomes" id="UP001143910">
    <property type="component" value="Unassembled WGS sequence"/>
</dbReference>
<evidence type="ECO:0000313" key="2">
    <source>
        <dbReference type="Proteomes" id="UP001143910"/>
    </source>
</evidence>
<evidence type="ECO:0000313" key="1">
    <source>
        <dbReference type="EMBL" id="KAJ2978137.1"/>
    </source>
</evidence>
<proteinExistence type="predicted"/>